<evidence type="ECO:0000259" key="10">
    <source>
        <dbReference type="Pfam" id="PF08772"/>
    </source>
</evidence>
<dbReference type="GO" id="GO:0005737">
    <property type="term" value="C:cytoplasm"/>
    <property type="evidence" value="ECO:0007669"/>
    <property type="project" value="UniProtKB-ARBA"/>
</dbReference>
<keyword evidence="4" id="KW-0378">Hydrolase</keyword>
<dbReference type="GO" id="GO:0046872">
    <property type="term" value="F:metal ion binding"/>
    <property type="evidence" value="ECO:0007669"/>
    <property type="project" value="UniProtKB-UniRule"/>
</dbReference>
<dbReference type="Gene3D" id="6.20.210.10">
    <property type="entry name" value="Nin one binding (NOB1), Zn-ribbon-like"/>
    <property type="match status" value="1"/>
</dbReference>
<evidence type="ECO:0000256" key="6">
    <source>
        <dbReference type="ARBA" id="ARBA00023242"/>
    </source>
</evidence>
<dbReference type="PANTHER" id="PTHR12814">
    <property type="entry name" value="RNA-BINDING PROTEIN NOB1"/>
    <property type="match status" value="1"/>
</dbReference>
<name>A0A1Q2YDB1_9ASCO</name>
<evidence type="ECO:0000256" key="9">
    <source>
        <dbReference type="SAM" id="MobiDB-lite"/>
    </source>
</evidence>
<dbReference type="OrthoDB" id="446759at2759"/>
<feature type="binding site" evidence="8">
    <location>
        <position position="326"/>
    </location>
    <ligand>
        <name>Zn(2+)</name>
        <dbReference type="ChEBI" id="CHEBI:29105"/>
    </ligand>
</feature>
<dbReference type="GO" id="GO:0030688">
    <property type="term" value="C:preribosome, small subunit precursor"/>
    <property type="evidence" value="ECO:0007669"/>
    <property type="project" value="TreeGrafter"/>
</dbReference>
<evidence type="ECO:0000256" key="1">
    <source>
        <dbReference type="ARBA" id="ARBA00005858"/>
    </source>
</evidence>
<evidence type="ECO:0000313" key="13">
    <source>
        <dbReference type="Proteomes" id="UP000186136"/>
    </source>
</evidence>
<dbReference type="InterPro" id="IPR039907">
    <property type="entry name" value="NOB1"/>
</dbReference>
<feature type="domain" description="Ribonuclease PIN" evidence="11">
    <location>
        <begin position="13"/>
        <end position="101"/>
    </location>
</feature>
<keyword evidence="5 7" id="KW-0862">Zinc</keyword>
<feature type="binding site" evidence="8">
    <location>
        <position position="307"/>
    </location>
    <ligand>
        <name>Zn(2+)</name>
        <dbReference type="ChEBI" id="CHEBI:29105"/>
    </ligand>
</feature>
<dbReference type="PIRSF" id="PIRSF037125">
    <property type="entry name" value="D-site_20S_pre-rRNA_nuclease"/>
    <property type="match status" value="1"/>
</dbReference>
<dbReference type="Pfam" id="PF08772">
    <property type="entry name" value="Zn_ribbon_NOB1"/>
    <property type="match status" value="1"/>
</dbReference>
<evidence type="ECO:0000256" key="7">
    <source>
        <dbReference type="PIRNR" id="PIRNR037125"/>
    </source>
</evidence>
<proteinExistence type="inferred from homology"/>
<organism evidence="12 13">
    <name type="scientific">Pichia membranifaciens</name>
    <dbReference type="NCBI Taxonomy" id="4926"/>
    <lineage>
        <taxon>Eukaryota</taxon>
        <taxon>Fungi</taxon>
        <taxon>Dikarya</taxon>
        <taxon>Ascomycota</taxon>
        <taxon>Saccharomycotina</taxon>
        <taxon>Pichiomycetes</taxon>
        <taxon>Pichiales</taxon>
        <taxon>Pichiaceae</taxon>
        <taxon>Pichia</taxon>
    </lineage>
</organism>
<evidence type="ECO:0000259" key="11">
    <source>
        <dbReference type="Pfam" id="PF17146"/>
    </source>
</evidence>
<dbReference type="GO" id="GO:0005730">
    <property type="term" value="C:nucleolus"/>
    <property type="evidence" value="ECO:0007669"/>
    <property type="project" value="UniProtKB-SubCell"/>
</dbReference>
<keyword evidence="13" id="KW-1185">Reference proteome</keyword>
<keyword evidence="2" id="KW-0540">Nuclease</keyword>
<feature type="compositionally biased region" description="Basic and acidic residues" evidence="9">
    <location>
        <begin position="133"/>
        <end position="142"/>
    </location>
</feature>
<evidence type="ECO:0000256" key="5">
    <source>
        <dbReference type="ARBA" id="ARBA00022833"/>
    </source>
</evidence>
<dbReference type="InterPro" id="IPR014881">
    <property type="entry name" value="NOB1_Zn-bd"/>
</dbReference>
<evidence type="ECO:0000313" key="12">
    <source>
        <dbReference type="EMBL" id="GAV27530.1"/>
    </source>
</evidence>
<dbReference type="InterPro" id="IPR017117">
    <property type="entry name" value="Nob1_euk"/>
</dbReference>
<comment type="similarity">
    <text evidence="1 7">Belongs to the NOB1 family.</text>
</comment>
<evidence type="ECO:0000256" key="8">
    <source>
        <dbReference type="PIRSR" id="PIRSR037125-1"/>
    </source>
</evidence>
<feature type="compositionally biased region" description="Polar residues" evidence="9">
    <location>
        <begin position="188"/>
        <end position="200"/>
    </location>
</feature>
<comment type="function">
    <text evidence="7">Required for the synthesis of 40S ribosome subunits. Has a role in processing 20S pre-rRNA into the mature 18S rRNA, where it is required for cleavage at the 3' end of the mature 18S rRNA (D-site). Accompanies the 20S pre-rRNA from the nucleus to the cytoplasm.</text>
</comment>
<gene>
    <name evidence="12" type="ORF">PMKS-000998</name>
</gene>
<dbReference type="GO" id="GO:0030490">
    <property type="term" value="P:maturation of SSU-rRNA"/>
    <property type="evidence" value="ECO:0007669"/>
    <property type="project" value="TreeGrafter"/>
</dbReference>
<sequence>MSEQKVEHKVQNLVLDAGPLITQPASQLQQLADRFFTTPGVYNELKDETVRNQLIVWGETLKVRHPKKASIEAVVNFAKLTGDSTVLSQNDLHVIALAYEIDVESNNGVCRLRKFPGEVREEDQQLIEEAKRKREQKWRESQLDSQLLAPQEEEDKAETEEESTRKKFDADGFEIVTRKSKKGRRPVKQQQKEVPQSDSVASEVAEDNTNQTANEEASEEKLDAEYDEDDDCGDWITPENIAATIAQEENSDEVEAEADNVTETQSPCALASGDFAVQNVALQMGMNLMNTMSGLQIRRLRNYMLRCHACFALVPIPKDTTPKHFCPSCGGATLRRIAVSVNSETGKITPHLKKNFQWRTRGNIFSMPSPLSKNTSKKYGNKGYQHRGNDKMDTGFFSEDQREYQQAIKNAKWQQRQNEKALEDFIGGGSADNCISPFFTGADVKQVHVKVGKGRFANQSRKKH</sequence>
<keyword evidence="6 7" id="KW-0539">Nucleus</keyword>
<accession>A0A1Q2YDB1</accession>
<dbReference type="AlphaFoldDB" id="A0A1Q2YDB1"/>
<keyword evidence="3 7" id="KW-0479">Metal-binding</keyword>
<feature type="compositionally biased region" description="Basic residues" evidence="9">
    <location>
        <begin position="178"/>
        <end position="187"/>
    </location>
</feature>
<dbReference type="InterPro" id="IPR033411">
    <property type="entry name" value="Ribonuclease_PIN"/>
</dbReference>
<feature type="domain" description="Nin one binding (NOB1) Zn-ribbon-like" evidence="10">
    <location>
        <begin position="297"/>
        <end position="372"/>
    </location>
</feature>
<reference evidence="12 13" key="1">
    <citation type="submission" date="2016-08" db="EMBL/GenBank/DDBJ databases">
        <title>Whole genome shotgun sequence of Pichia membranifaciens KS47-1.</title>
        <authorList>
            <person name="Konishi M."/>
            <person name="Ishida M."/>
            <person name="Arakawa T."/>
            <person name="Kato Y."/>
            <person name="Horiuchi J."/>
        </authorList>
    </citation>
    <scope>NUCLEOTIDE SEQUENCE [LARGE SCALE GENOMIC DNA]</scope>
    <source>
        <strain evidence="12 13">KS47-1</strain>
    </source>
</reference>
<dbReference type="CDD" id="cd09876">
    <property type="entry name" value="PIN_Nob1-like"/>
    <property type="match status" value="1"/>
</dbReference>
<dbReference type="GO" id="GO:0004521">
    <property type="term" value="F:RNA endonuclease activity"/>
    <property type="evidence" value="ECO:0007669"/>
    <property type="project" value="UniProtKB-UniRule"/>
</dbReference>
<dbReference type="GO" id="GO:0016787">
    <property type="term" value="F:hydrolase activity"/>
    <property type="evidence" value="ECO:0007669"/>
    <property type="project" value="UniProtKB-KW"/>
</dbReference>
<dbReference type="Pfam" id="PF17146">
    <property type="entry name" value="PIN_6"/>
    <property type="match status" value="1"/>
</dbReference>
<evidence type="ECO:0000256" key="4">
    <source>
        <dbReference type="ARBA" id="ARBA00022801"/>
    </source>
</evidence>
<feature type="compositionally biased region" description="Acidic residues" evidence="9">
    <location>
        <begin position="151"/>
        <end position="161"/>
    </location>
</feature>
<dbReference type="InterPro" id="IPR036283">
    <property type="entry name" value="NOB1_Zf-like_sf"/>
</dbReference>
<evidence type="ECO:0000256" key="3">
    <source>
        <dbReference type="ARBA" id="ARBA00022723"/>
    </source>
</evidence>
<dbReference type="PANTHER" id="PTHR12814:SF2">
    <property type="entry name" value="RNA-BINDING PROTEIN NOB1"/>
    <property type="match status" value="1"/>
</dbReference>
<evidence type="ECO:0000256" key="2">
    <source>
        <dbReference type="ARBA" id="ARBA00022722"/>
    </source>
</evidence>
<protein>
    <recommendedName>
        <fullName evidence="7">20S-pre-rRNA D-site endonuclease NOB1</fullName>
    </recommendedName>
</protein>
<feature type="binding site" evidence="8">
    <location>
        <position position="310"/>
    </location>
    <ligand>
        <name>Zn(2+)</name>
        <dbReference type="ChEBI" id="CHEBI:29105"/>
    </ligand>
</feature>
<feature type="binding site" evidence="8">
    <location>
        <position position="329"/>
    </location>
    <ligand>
        <name>Zn(2+)</name>
        <dbReference type="ChEBI" id="CHEBI:29105"/>
    </ligand>
</feature>
<dbReference type="Proteomes" id="UP000186136">
    <property type="component" value="Unassembled WGS sequence"/>
</dbReference>
<feature type="region of interest" description="Disordered" evidence="9">
    <location>
        <begin position="133"/>
        <end position="229"/>
    </location>
</feature>
<dbReference type="FunFam" id="3.40.50.1010:FF:000020">
    <property type="entry name" value="20S-pre-rRNA D-site endonuclease NOB1"/>
    <property type="match status" value="1"/>
</dbReference>
<dbReference type="EMBL" id="BDGI01000038">
    <property type="protein sequence ID" value="GAV27530.1"/>
    <property type="molecule type" value="Genomic_DNA"/>
</dbReference>
<comment type="subcellular location">
    <subcellularLocation>
        <location evidence="7">Nucleus</location>
        <location evidence="7">Nucleolus</location>
    </subcellularLocation>
</comment>
<dbReference type="SUPFAM" id="SSF144206">
    <property type="entry name" value="NOB1 zinc finger-like"/>
    <property type="match status" value="1"/>
</dbReference>
<comment type="caution">
    <text evidence="12">The sequence shown here is derived from an EMBL/GenBank/DDBJ whole genome shotgun (WGS) entry which is preliminary data.</text>
</comment>
<dbReference type="Gene3D" id="3.40.50.1010">
    <property type="entry name" value="5'-nuclease"/>
    <property type="match status" value="1"/>
</dbReference>